<keyword evidence="1" id="KW-0175">Coiled coil</keyword>
<accession>A0A6A2YY49</accession>
<evidence type="ECO:0000259" key="2">
    <source>
        <dbReference type="Pfam" id="PF17846"/>
    </source>
</evidence>
<evidence type="ECO:0000313" key="3">
    <source>
        <dbReference type="EMBL" id="KAE8684458.1"/>
    </source>
</evidence>
<dbReference type="PANTHER" id="PTHR12341:SF41">
    <property type="entry name" value="5'-3' EXORIBONUCLEASE 2"/>
    <property type="match status" value="1"/>
</dbReference>
<protein>
    <submittedName>
        <fullName evidence="3">5'-3' exoribonuclease 3</fullName>
    </submittedName>
</protein>
<dbReference type="GO" id="GO:0000956">
    <property type="term" value="P:nuclear-transcribed mRNA catabolic process"/>
    <property type="evidence" value="ECO:0007669"/>
    <property type="project" value="TreeGrafter"/>
</dbReference>
<dbReference type="InterPro" id="IPR041412">
    <property type="entry name" value="Xrn1_helical"/>
</dbReference>
<dbReference type="Pfam" id="PF17846">
    <property type="entry name" value="XRN_M"/>
    <property type="match status" value="1"/>
</dbReference>
<organism evidence="3 4">
    <name type="scientific">Hibiscus syriacus</name>
    <name type="common">Rose of Sharon</name>
    <dbReference type="NCBI Taxonomy" id="106335"/>
    <lineage>
        <taxon>Eukaryota</taxon>
        <taxon>Viridiplantae</taxon>
        <taxon>Streptophyta</taxon>
        <taxon>Embryophyta</taxon>
        <taxon>Tracheophyta</taxon>
        <taxon>Spermatophyta</taxon>
        <taxon>Magnoliopsida</taxon>
        <taxon>eudicotyledons</taxon>
        <taxon>Gunneridae</taxon>
        <taxon>Pentapetalae</taxon>
        <taxon>rosids</taxon>
        <taxon>malvids</taxon>
        <taxon>Malvales</taxon>
        <taxon>Malvaceae</taxon>
        <taxon>Malvoideae</taxon>
        <taxon>Hibiscus</taxon>
    </lineage>
</organism>
<sequence>MRWLPNRWSTFTALELWEHAAACRKGKCVLLQAYENKEELKAKLEELIRDKSDVFNSQNHEECKIKLGEGGKKGIIKKFSAETPEEIRKVLFYPYHYAPFASDFKDLVQLDIHFELGSPFKPFNQLSGVFPAARKLMTDPNSPIIDFYPTDFEVDMNGKRYSWQGIAKLPIIDEERLLAEVAKVEHTLMLHTISQSKSFLLTIVVNNCQKGNGLKSRRKDLRSACSDGMNGYISPCAGETQPPIFRSPIKDMEDILANEVIYFQKLISHPPPGVAFPPKFIMRLLFSSLPSGGSSGKSLSVASKQNSSDRFDPPKISCSSYYSSHSHYTEAIADCIEFFNKSSQEGILEGRKYDIWV</sequence>
<dbReference type="EMBL" id="VEPZ02001239">
    <property type="protein sequence ID" value="KAE8684458.1"/>
    <property type="molecule type" value="Genomic_DNA"/>
</dbReference>
<proteinExistence type="predicted"/>
<keyword evidence="4" id="KW-1185">Reference proteome</keyword>
<dbReference type="AlphaFoldDB" id="A0A6A2YY49"/>
<evidence type="ECO:0000256" key="1">
    <source>
        <dbReference type="SAM" id="Coils"/>
    </source>
</evidence>
<dbReference type="PANTHER" id="PTHR12341">
    <property type="entry name" value="5'-&gt;3' EXORIBONUCLEASE"/>
    <property type="match status" value="1"/>
</dbReference>
<reference evidence="3" key="1">
    <citation type="submission" date="2019-09" db="EMBL/GenBank/DDBJ databases">
        <title>Draft genome information of white flower Hibiscus syriacus.</title>
        <authorList>
            <person name="Kim Y.-M."/>
        </authorList>
    </citation>
    <scope>NUCLEOTIDE SEQUENCE [LARGE SCALE GENOMIC DNA]</scope>
    <source>
        <strain evidence="3">YM2019G1</strain>
    </source>
</reference>
<evidence type="ECO:0000313" key="4">
    <source>
        <dbReference type="Proteomes" id="UP000436088"/>
    </source>
</evidence>
<feature type="coiled-coil region" evidence="1">
    <location>
        <begin position="30"/>
        <end position="57"/>
    </location>
</feature>
<gene>
    <name evidence="3" type="ORF">F3Y22_tig00111129pilonHSYRG00047</name>
</gene>
<dbReference type="Proteomes" id="UP000436088">
    <property type="component" value="Unassembled WGS sequence"/>
</dbReference>
<dbReference type="GO" id="GO:0005634">
    <property type="term" value="C:nucleus"/>
    <property type="evidence" value="ECO:0007669"/>
    <property type="project" value="TreeGrafter"/>
</dbReference>
<name>A0A6A2YY49_HIBSY</name>
<dbReference type="InterPro" id="IPR027073">
    <property type="entry name" value="5_3_exoribonuclease"/>
</dbReference>
<dbReference type="Gene3D" id="1.25.40.1050">
    <property type="match status" value="1"/>
</dbReference>
<dbReference type="GO" id="GO:0004534">
    <property type="term" value="F:5'-3' RNA exonuclease activity"/>
    <property type="evidence" value="ECO:0007669"/>
    <property type="project" value="TreeGrafter"/>
</dbReference>
<comment type="caution">
    <text evidence="3">The sequence shown here is derived from an EMBL/GenBank/DDBJ whole genome shotgun (WGS) entry which is preliminary data.</text>
</comment>
<feature type="domain" description="Xrn1 helical" evidence="2">
    <location>
        <begin position="92"/>
        <end position="264"/>
    </location>
</feature>
<dbReference type="GO" id="GO:0003723">
    <property type="term" value="F:RNA binding"/>
    <property type="evidence" value="ECO:0007669"/>
    <property type="project" value="TreeGrafter"/>
</dbReference>